<reference evidence="2 3" key="1">
    <citation type="submission" date="2015-10" db="EMBL/GenBank/DDBJ databases">
        <title>Full genome of DAOMC 229536 Phialocephala scopiformis, a fungal endophyte of spruce producing the potent anti-insectan compound rugulosin.</title>
        <authorList>
            <consortium name="DOE Joint Genome Institute"/>
            <person name="Walker A.K."/>
            <person name="Frasz S.L."/>
            <person name="Seifert K.A."/>
            <person name="Miller J.D."/>
            <person name="Mondo S.J."/>
            <person name="Labutti K."/>
            <person name="Lipzen A."/>
            <person name="Dockter R."/>
            <person name="Kennedy M."/>
            <person name="Grigoriev I.V."/>
            <person name="Spatafora J.W."/>
        </authorList>
    </citation>
    <scope>NUCLEOTIDE SEQUENCE [LARGE SCALE GENOMIC DNA]</scope>
    <source>
        <strain evidence="2 3">CBS 120377</strain>
    </source>
</reference>
<evidence type="ECO:0000313" key="3">
    <source>
        <dbReference type="Proteomes" id="UP000070700"/>
    </source>
</evidence>
<dbReference type="KEGG" id="psco:LY89DRAFT_140531"/>
<keyword evidence="3" id="KW-1185">Reference proteome</keyword>
<organism evidence="2 3">
    <name type="scientific">Mollisia scopiformis</name>
    <name type="common">Conifer needle endophyte fungus</name>
    <name type="synonym">Phialocephala scopiformis</name>
    <dbReference type="NCBI Taxonomy" id="149040"/>
    <lineage>
        <taxon>Eukaryota</taxon>
        <taxon>Fungi</taxon>
        <taxon>Dikarya</taxon>
        <taxon>Ascomycota</taxon>
        <taxon>Pezizomycotina</taxon>
        <taxon>Leotiomycetes</taxon>
        <taxon>Helotiales</taxon>
        <taxon>Mollisiaceae</taxon>
        <taxon>Mollisia</taxon>
    </lineage>
</organism>
<sequence length="196" mass="22005">MSGSVLLLERTSKTSKSHRQSPKTYLTLLQGWPKHKSLCKIYQSSNPPPSNTYCGLCGNTDKLTTTKCCGRTICDDQDNYQMFTYSNASCDRNHSRYTLCSSHHKERHGNGKWQDCEHCRKNFTEDESYVGQGTSSFNFKDDVWENAPSFEPASCKTCNKRIKMGSEAHSYGPNGLTCVSCIGGWDVINKGTRGED</sequence>
<dbReference type="Proteomes" id="UP000070700">
    <property type="component" value="Unassembled WGS sequence"/>
</dbReference>
<accession>A0A194X2R6</accession>
<dbReference type="InParanoid" id="A0A194X2R6"/>
<evidence type="ECO:0000256" key="1">
    <source>
        <dbReference type="SAM" id="MobiDB-lite"/>
    </source>
</evidence>
<name>A0A194X2R6_MOLSC</name>
<evidence type="ECO:0000313" key="2">
    <source>
        <dbReference type="EMBL" id="KUJ14476.1"/>
    </source>
</evidence>
<protein>
    <submittedName>
        <fullName evidence="2">Uncharacterized protein</fullName>
    </submittedName>
</protein>
<dbReference type="GeneID" id="28815040"/>
<feature type="region of interest" description="Disordered" evidence="1">
    <location>
        <begin position="1"/>
        <end position="21"/>
    </location>
</feature>
<dbReference type="OrthoDB" id="4851849at2759"/>
<gene>
    <name evidence="2" type="ORF">LY89DRAFT_140531</name>
</gene>
<dbReference type="RefSeq" id="XP_018068831.1">
    <property type="nucleotide sequence ID" value="XM_018205314.1"/>
</dbReference>
<proteinExistence type="predicted"/>
<dbReference type="AlphaFoldDB" id="A0A194X2R6"/>
<dbReference type="EMBL" id="KQ947420">
    <property type="protein sequence ID" value="KUJ14476.1"/>
    <property type="molecule type" value="Genomic_DNA"/>
</dbReference>